<proteinExistence type="predicted"/>
<accession>A0A193C1B5</accession>
<dbReference type="Proteomes" id="UP000093695">
    <property type="component" value="Chromosome"/>
</dbReference>
<evidence type="ECO:0000313" key="2">
    <source>
        <dbReference type="Proteomes" id="UP000093695"/>
    </source>
</evidence>
<dbReference type="RefSeq" id="WP_044854958.1">
    <property type="nucleotide sequence ID" value="NZ_CP016174.1"/>
</dbReference>
<keyword evidence="2" id="KW-1185">Reference proteome</keyword>
<dbReference type="EMBL" id="CP016174">
    <property type="protein sequence ID" value="ANN18214.1"/>
    <property type="molecule type" value="Genomic_DNA"/>
</dbReference>
<dbReference type="eggNOG" id="ENOG503469E">
    <property type="taxonomic scope" value="Bacteria"/>
</dbReference>
<protein>
    <submittedName>
        <fullName evidence="1">Uncharacterized protein</fullName>
    </submittedName>
</protein>
<organism evidence="1 2">
    <name type="scientific">Amycolatopsis orientalis</name>
    <name type="common">Nocardia orientalis</name>
    <dbReference type="NCBI Taxonomy" id="31958"/>
    <lineage>
        <taxon>Bacteria</taxon>
        <taxon>Bacillati</taxon>
        <taxon>Actinomycetota</taxon>
        <taxon>Actinomycetes</taxon>
        <taxon>Pseudonocardiales</taxon>
        <taxon>Pseudonocardiaceae</taxon>
        <taxon>Amycolatopsis</taxon>
    </lineage>
</organism>
<sequence length="200" mass="23043">MTTWRRWFQLDECSDELGQDEQLFLGGLQQAAARWDVGYAASWAIRDEEEHPCLIAAVSLSDPVRRISLGEFGVHYRDHHARGDLLHSCLHELPDEPSPIALDVGGTPEEVAVECAAWFETILRRPVKYSSWRNHHGQLYAEGWKFSDDEDEVELSQSYIPALAPRKQRRRLLRGGFVFGRGWRQVKGIEDPPSHERRVR</sequence>
<name>A0A193C1B5_AMYOR</name>
<dbReference type="KEGG" id="aori:SD37_22940"/>
<dbReference type="STRING" id="31958.SD37_22940"/>
<evidence type="ECO:0000313" key="1">
    <source>
        <dbReference type="EMBL" id="ANN18214.1"/>
    </source>
</evidence>
<gene>
    <name evidence="1" type="ORF">SD37_22940</name>
</gene>
<dbReference type="AlphaFoldDB" id="A0A193C1B5"/>
<reference evidence="1 2" key="1">
    <citation type="journal article" date="2015" name="Genome Announc.">
        <title>Draft Genome Sequence of Norvancomycin-Producing Strain Amycolatopsis orientalis CPCC200066.</title>
        <authorList>
            <person name="Lei X."/>
            <person name="Yuan F."/>
            <person name="Shi Y."/>
            <person name="Li X."/>
            <person name="Wang L."/>
            <person name="Hong B."/>
        </authorList>
    </citation>
    <scope>NUCLEOTIDE SEQUENCE [LARGE SCALE GENOMIC DNA]</scope>
    <source>
        <strain evidence="1 2">B-37</strain>
    </source>
</reference>